<dbReference type="GO" id="GO:0008270">
    <property type="term" value="F:zinc ion binding"/>
    <property type="evidence" value="ECO:0007669"/>
    <property type="project" value="InterPro"/>
</dbReference>
<proteinExistence type="predicted"/>
<sequence length="1474" mass="163387">MDKIIQASQIFARALYPLRRGCALWIPEPNNELSPEYCAAGVQIGDVGILRADGSFDFVFNVCRSADDPVNQYGVPDNFQPLSWNGAKRRTHNIFRPGEPVLSRGAEKRTLGVEGTALVPGIPVGGGAGFSIRFSQDRGAVILPPNGADSVDCQNLAVFRKYAERYSISWYKFVNETLGMEIENGAIYFVTGFDKTNSWENAVFNTDVKERTCEIFVNTGSLPGGAGRLELSDSSLHETFSTRCSPSDNDNHNQALFIRGFRISIPHKLKAFFGGSGVEVTSTYESSWRDALGKKGSHFPYNGGDSFSRSGLSSLAGSASFAAGPPSPSSESEATHTTDEAGFHCDTDASYADYDSDTSVEEDDIIPALELYHPLKAINDYILRSVADRHDIKVVITHDEDWIALVTDQDTEMPDESTLIRRLQQSLRITVENGCAFLDCREATPSKHPNPGPIFSNVDNYHGRDASRCPKDDNLPSTSTRSQVLVGQQELFNTSPRNKLFNDTFLIGEPFVLNFVEGNHDQYEDLGHNRQKLLTPPYDDAPTSHVLFPPNSQSDRLSDPESFTRRSEFTDKRHKPGACARCKNLKVRCEFKSDTDPCKRCLNGGHECVIPSRKKRRRPPKREHLLAEIQKQAETIEKLMAQLAAEEGRKGSVRPSLSVADTLVPPIFTPSTGSHFSDDSYEIESPVSKSAVIEDWNVKARDSLAQFGGFIGVGGGSLPTNNRYDVKVEPGGTSSGGDVEEDSSMSEEDSPYNFHFHKVGFAAAVEEDTKPPDRRRMSKRILQPRKRQRIGNRHILQGTIHPSGSHRIQFACPDVKVEEDGTDFANVDISRYGLDLEKHSITPVPGVLADGVLTPQEAEELFALFFDTMNPSVSLVDPVLYTPQRTGDLSPFLFTVICAIASKYYEKRPGLHEQAMSYAEASAGRSLLRGQKNVEMCMAYILLSLYPPLTRQEDSRSYLYLGVAIRIATELGLHLPPIENPTNEVQAREQLNRTRVWLNCFNLDCFTSLQHGQRPSISSADYIANRSENWWASSEYNMRIADVHLCCYTELMKDMAKFMEKRYSNLISSTAVPKVLNGKKLAADTCEELRALQAKWSPILEANVNKEDAEAVFRADQLESVYRFSFLIALSYGFHQAAGQDAGNDQLSLFRFVSVAVDVIESMIEQRDRQARRKRIYVPYGLDTESFSVTSAAEFLVKILQPNYSCHLDDTTRVDIGECVQSAIACLNSPGTDPNERQGYKKYAKLLQELLASLLPGECSKHDGGAASLDRVAPQFDSKHVMEQSGLADDFNVESKDAQMTLRPGEVENLHSLPSSLPSLPTLPLFAMIDNSLNSNHSPFHIPASPSHNQLPANAGASLSILPAPIHNSRVYSPTSPTQSSSDSTSDTALFPSPTFVSSQESFNWIPGSPLVRLLPQLQMYMDQHSPVRRRSVAVAKDAIYPPKRVPTFFCTVPGCTSKGFAAKRAWLYHMRSH</sequence>
<evidence type="ECO:0000256" key="1">
    <source>
        <dbReference type="ARBA" id="ARBA00004123"/>
    </source>
</evidence>
<dbReference type="GO" id="GO:0000981">
    <property type="term" value="F:DNA-binding transcription factor activity, RNA polymerase II-specific"/>
    <property type="evidence" value="ECO:0007669"/>
    <property type="project" value="InterPro"/>
</dbReference>
<dbReference type="Pfam" id="PF04082">
    <property type="entry name" value="Fungal_trans"/>
    <property type="match status" value="1"/>
</dbReference>
<evidence type="ECO:0000256" key="5">
    <source>
        <dbReference type="ARBA" id="ARBA00023163"/>
    </source>
</evidence>
<gene>
    <name evidence="10" type="ORF">E1B28_010913</name>
</gene>
<keyword evidence="2" id="KW-0479">Metal-binding</keyword>
<feature type="region of interest" description="Disordered" evidence="8">
    <location>
        <begin position="728"/>
        <end position="749"/>
    </location>
</feature>
<evidence type="ECO:0000256" key="8">
    <source>
        <dbReference type="SAM" id="MobiDB-lite"/>
    </source>
</evidence>
<comment type="caution">
    <text evidence="10">The sequence shown here is derived from an EMBL/GenBank/DDBJ whole genome shotgun (WGS) entry which is preliminary data.</text>
</comment>
<dbReference type="OrthoDB" id="3429912at2759"/>
<evidence type="ECO:0000313" key="10">
    <source>
        <dbReference type="EMBL" id="KAG7089211.1"/>
    </source>
</evidence>
<dbReference type="CDD" id="cd12148">
    <property type="entry name" value="fungal_TF_MHR"/>
    <property type="match status" value="1"/>
</dbReference>
<evidence type="ECO:0000256" key="2">
    <source>
        <dbReference type="ARBA" id="ARBA00022723"/>
    </source>
</evidence>
<feature type="coiled-coil region" evidence="7">
    <location>
        <begin position="622"/>
        <end position="649"/>
    </location>
</feature>
<evidence type="ECO:0000256" key="3">
    <source>
        <dbReference type="ARBA" id="ARBA00023015"/>
    </source>
</evidence>
<organism evidence="10 11">
    <name type="scientific">Marasmius oreades</name>
    <name type="common">fairy-ring Marasmius</name>
    <dbReference type="NCBI Taxonomy" id="181124"/>
    <lineage>
        <taxon>Eukaryota</taxon>
        <taxon>Fungi</taxon>
        <taxon>Dikarya</taxon>
        <taxon>Basidiomycota</taxon>
        <taxon>Agaricomycotina</taxon>
        <taxon>Agaricomycetes</taxon>
        <taxon>Agaricomycetidae</taxon>
        <taxon>Agaricales</taxon>
        <taxon>Marasmiineae</taxon>
        <taxon>Marasmiaceae</taxon>
        <taxon>Marasmius</taxon>
    </lineage>
</organism>
<name>A0A9P7RU18_9AGAR</name>
<keyword evidence="5" id="KW-0804">Transcription</keyword>
<dbReference type="InterPro" id="IPR001138">
    <property type="entry name" value="Zn2Cys6_DnaBD"/>
</dbReference>
<accession>A0A9P7RU18</accession>
<dbReference type="EMBL" id="CM032187">
    <property type="protein sequence ID" value="KAG7089211.1"/>
    <property type="molecule type" value="Genomic_DNA"/>
</dbReference>
<evidence type="ECO:0000256" key="7">
    <source>
        <dbReference type="SAM" id="Coils"/>
    </source>
</evidence>
<dbReference type="PROSITE" id="PS50048">
    <property type="entry name" value="ZN2_CY6_FUNGAL_2"/>
    <property type="match status" value="1"/>
</dbReference>
<dbReference type="SMART" id="SM00906">
    <property type="entry name" value="Fungal_trans"/>
    <property type="match status" value="1"/>
</dbReference>
<comment type="subcellular location">
    <subcellularLocation>
        <location evidence="1">Nucleus</location>
    </subcellularLocation>
</comment>
<dbReference type="CDD" id="cd00067">
    <property type="entry name" value="GAL4"/>
    <property type="match status" value="1"/>
</dbReference>
<dbReference type="InterPro" id="IPR036864">
    <property type="entry name" value="Zn2-C6_fun-type_DNA-bd_sf"/>
</dbReference>
<dbReference type="Gene3D" id="4.10.240.10">
    <property type="entry name" value="Zn(2)-C6 fungal-type DNA-binding domain"/>
    <property type="match status" value="1"/>
</dbReference>
<protein>
    <recommendedName>
        <fullName evidence="9">Zn(2)-C6 fungal-type domain-containing protein</fullName>
    </recommendedName>
</protein>
<evidence type="ECO:0000259" key="9">
    <source>
        <dbReference type="PROSITE" id="PS50048"/>
    </source>
</evidence>
<evidence type="ECO:0000313" key="11">
    <source>
        <dbReference type="Proteomes" id="UP001049176"/>
    </source>
</evidence>
<dbReference type="Proteomes" id="UP001049176">
    <property type="component" value="Chromosome 7"/>
</dbReference>
<dbReference type="KEGG" id="more:E1B28_010913"/>
<evidence type="ECO:0000256" key="6">
    <source>
        <dbReference type="ARBA" id="ARBA00023242"/>
    </source>
</evidence>
<dbReference type="PANTHER" id="PTHR31845:SF19">
    <property type="entry name" value="TRANSCRIPTION FACTOR DOMAIN-CONTAINING PROTEIN"/>
    <property type="match status" value="1"/>
</dbReference>
<keyword evidence="6" id="KW-0539">Nucleus</keyword>
<feature type="compositionally biased region" description="Basic and acidic residues" evidence="8">
    <location>
        <begin position="556"/>
        <end position="570"/>
    </location>
</feature>
<feature type="compositionally biased region" description="Low complexity" evidence="8">
    <location>
        <begin position="318"/>
        <end position="332"/>
    </location>
</feature>
<feature type="compositionally biased region" description="Acidic residues" evidence="8">
    <location>
        <begin position="738"/>
        <end position="749"/>
    </location>
</feature>
<dbReference type="PANTHER" id="PTHR31845">
    <property type="entry name" value="FINGER DOMAIN PROTEIN, PUTATIVE-RELATED"/>
    <property type="match status" value="1"/>
</dbReference>
<dbReference type="InterPro" id="IPR007219">
    <property type="entry name" value="XnlR_reg_dom"/>
</dbReference>
<dbReference type="PROSITE" id="PS00463">
    <property type="entry name" value="ZN2_CY6_FUNGAL_1"/>
    <property type="match status" value="1"/>
</dbReference>
<feature type="region of interest" description="Disordered" evidence="8">
    <location>
        <begin position="318"/>
        <end position="338"/>
    </location>
</feature>
<keyword evidence="7" id="KW-0175">Coiled coil</keyword>
<keyword evidence="4" id="KW-0238">DNA-binding</keyword>
<keyword evidence="11" id="KW-1185">Reference proteome</keyword>
<dbReference type="GO" id="GO:0000976">
    <property type="term" value="F:transcription cis-regulatory region binding"/>
    <property type="evidence" value="ECO:0007669"/>
    <property type="project" value="TreeGrafter"/>
</dbReference>
<keyword evidence="3" id="KW-0805">Transcription regulation</keyword>
<dbReference type="RefSeq" id="XP_043005681.1">
    <property type="nucleotide sequence ID" value="XM_043155899.1"/>
</dbReference>
<reference evidence="10" key="1">
    <citation type="journal article" date="2021" name="Genome Biol. Evol.">
        <title>The assembled and annotated genome of the fairy-ring fungus Marasmius oreades.</title>
        <authorList>
            <person name="Hiltunen M."/>
            <person name="Ament-Velasquez S.L."/>
            <person name="Johannesson H."/>
        </authorList>
    </citation>
    <scope>NUCLEOTIDE SEQUENCE</scope>
    <source>
        <strain evidence="10">03SP1</strain>
    </source>
</reference>
<dbReference type="SUPFAM" id="SSF57701">
    <property type="entry name" value="Zn2/Cys6 DNA-binding domain"/>
    <property type="match status" value="1"/>
</dbReference>
<feature type="region of interest" description="Disordered" evidence="8">
    <location>
        <begin position="532"/>
        <end position="570"/>
    </location>
</feature>
<evidence type="ECO:0000256" key="4">
    <source>
        <dbReference type="ARBA" id="ARBA00023125"/>
    </source>
</evidence>
<dbReference type="InterPro" id="IPR051089">
    <property type="entry name" value="prtT"/>
</dbReference>
<dbReference type="GO" id="GO:0005634">
    <property type="term" value="C:nucleus"/>
    <property type="evidence" value="ECO:0007669"/>
    <property type="project" value="UniProtKB-SubCell"/>
</dbReference>
<feature type="domain" description="Zn(2)-C6 fungal-type" evidence="9">
    <location>
        <begin position="578"/>
        <end position="610"/>
    </location>
</feature>
<dbReference type="GeneID" id="66079988"/>
<dbReference type="GO" id="GO:0006351">
    <property type="term" value="P:DNA-templated transcription"/>
    <property type="evidence" value="ECO:0007669"/>
    <property type="project" value="InterPro"/>
</dbReference>